<dbReference type="AlphaFoldDB" id="A0AAV3NPU3"/>
<evidence type="ECO:0000256" key="4">
    <source>
        <dbReference type="ARBA" id="ARBA00022679"/>
    </source>
</evidence>
<dbReference type="PROSITE" id="PS50011">
    <property type="entry name" value="PROTEIN_KINASE_DOM"/>
    <property type="match status" value="1"/>
</dbReference>
<dbReference type="SMART" id="SM00220">
    <property type="entry name" value="S_TKc"/>
    <property type="match status" value="1"/>
</dbReference>
<dbReference type="GO" id="GO:0005737">
    <property type="term" value="C:cytoplasm"/>
    <property type="evidence" value="ECO:0007669"/>
    <property type="project" value="TreeGrafter"/>
</dbReference>
<keyword evidence="5 10" id="KW-0547">Nucleotide-binding</keyword>
<dbReference type="CDD" id="cd12122">
    <property type="entry name" value="AMPKA_C"/>
    <property type="match status" value="1"/>
</dbReference>
<dbReference type="PROSITE" id="PS00108">
    <property type="entry name" value="PROTEIN_KINASE_ST"/>
    <property type="match status" value="1"/>
</dbReference>
<keyword evidence="7 10" id="KW-0067">ATP-binding</keyword>
<organism evidence="15 16">
    <name type="scientific">Lithospermum erythrorhizon</name>
    <name type="common">Purple gromwell</name>
    <name type="synonym">Lithospermum officinale var. erythrorhizon</name>
    <dbReference type="NCBI Taxonomy" id="34254"/>
    <lineage>
        <taxon>Eukaryota</taxon>
        <taxon>Viridiplantae</taxon>
        <taxon>Streptophyta</taxon>
        <taxon>Embryophyta</taxon>
        <taxon>Tracheophyta</taxon>
        <taxon>Spermatophyta</taxon>
        <taxon>Magnoliopsida</taxon>
        <taxon>eudicotyledons</taxon>
        <taxon>Gunneridae</taxon>
        <taxon>Pentapetalae</taxon>
        <taxon>asterids</taxon>
        <taxon>lamiids</taxon>
        <taxon>Boraginales</taxon>
        <taxon>Boraginaceae</taxon>
        <taxon>Boraginoideae</taxon>
        <taxon>Lithospermeae</taxon>
        <taxon>Lithospermum</taxon>
    </lineage>
</organism>
<dbReference type="Pfam" id="PF02149">
    <property type="entry name" value="KA1"/>
    <property type="match status" value="1"/>
</dbReference>
<dbReference type="PROSITE" id="PS50030">
    <property type="entry name" value="UBA"/>
    <property type="match status" value="1"/>
</dbReference>
<name>A0AAV3NPU3_LITER</name>
<dbReference type="InterPro" id="IPR011009">
    <property type="entry name" value="Kinase-like_dom_sf"/>
</dbReference>
<comment type="catalytic activity">
    <reaction evidence="9">
        <text>L-seryl-[protein] + ATP = O-phospho-L-seryl-[protein] + ADP + H(+)</text>
        <dbReference type="Rhea" id="RHEA:17989"/>
        <dbReference type="Rhea" id="RHEA-COMP:9863"/>
        <dbReference type="Rhea" id="RHEA-COMP:11604"/>
        <dbReference type="ChEBI" id="CHEBI:15378"/>
        <dbReference type="ChEBI" id="CHEBI:29999"/>
        <dbReference type="ChEBI" id="CHEBI:30616"/>
        <dbReference type="ChEBI" id="CHEBI:83421"/>
        <dbReference type="ChEBI" id="CHEBI:456216"/>
        <dbReference type="EC" id="2.7.11.1"/>
    </reaction>
</comment>
<dbReference type="InterPro" id="IPR008271">
    <property type="entry name" value="Ser/Thr_kinase_AS"/>
</dbReference>
<evidence type="ECO:0000313" key="16">
    <source>
        <dbReference type="Proteomes" id="UP001454036"/>
    </source>
</evidence>
<dbReference type="InterPro" id="IPR001772">
    <property type="entry name" value="KA1_dom"/>
</dbReference>
<keyword evidence="6 15" id="KW-0418">Kinase</keyword>
<feature type="domain" description="Protein kinase" evidence="12">
    <location>
        <begin position="8"/>
        <end position="260"/>
    </location>
</feature>
<dbReference type="SUPFAM" id="SSF56112">
    <property type="entry name" value="Protein kinase-like (PK-like)"/>
    <property type="match status" value="1"/>
</dbReference>
<dbReference type="GO" id="GO:0004674">
    <property type="term" value="F:protein serine/threonine kinase activity"/>
    <property type="evidence" value="ECO:0007669"/>
    <property type="project" value="UniProtKB-KW"/>
</dbReference>
<dbReference type="FunFam" id="3.30.200.20:FF:000236">
    <property type="entry name" value="Non-specific serine/threonine protein kinase"/>
    <property type="match status" value="1"/>
</dbReference>
<evidence type="ECO:0000256" key="6">
    <source>
        <dbReference type="ARBA" id="ARBA00022777"/>
    </source>
</evidence>
<dbReference type="CDD" id="cd14335">
    <property type="entry name" value="UBA_SnRK1_plant"/>
    <property type="match status" value="1"/>
</dbReference>
<dbReference type="EC" id="2.7.11.1" evidence="2"/>
<dbReference type="PANTHER" id="PTHR24346">
    <property type="entry name" value="MAP/MICROTUBULE AFFINITY-REGULATING KINASE"/>
    <property type="match status" value="1"/>
</dbReference>
<dbReference type="PANTHER" id="PTHR24346:SF109">
    <property type="entry name" value="PROTEIN KINASE DOMAIN-CONTAINING PROTEIN"/>
    <property type="match status" value="1"/>
</dbReference>
<dbReference type="Pfam" id="PF00069">
    <property type="entry name" value="Pkinase"/>
    <property type="match status" value="1"/>
</dbReference>
<dbReference type="Gene3D" id="1.10.510.10">
    <property type="entry name" value="Transferase(Phosphotransferase) domain 1"/>
    <property type="match status" value="1"/>
</dbReference>
<dbReference type="SMART" id="SM00165">
    <property type="entry name" value="UBA"/>
    <property type="match status" value="1"/>
</dbReference>
<evidence type="ECO:0000259" key="14">
    <source>
        <dbReference type="PROSITE" id="PS50032"/>
    </source>
</evidence>
<comment type="catalytic activity">
    <reaction evidence="8">
        <text>L-threonyl-[protein] + ATP = O-phospho-L-threonyl-[protein] + ADP + H(+)</text>
        <dbReference type="Rhea" id="RHEA:46608"/>
        <dbReference type="Rhea" id="RHEA-COMP:11060"/>
        <dbReference type="Rhea" id="RHEA-COMP:11605"/>
        <dbReference type="ChEBI" id="CHEBI:15378"/>
        <dbReference type="ChEBI" id="CHEBI:30013"/>
        <dbReference type="ChEBI" id="CHEBI:30616"/>
        <dbReference type="ChEBI" id="CHEBI:61977"/>
        <dbReference type="ChEBI" id="CHEBI:456216"/>
        <dbReference type="EC" id="2.7.11.1"/>
    </reaction>
</comment>
<accession>A0AAV3NPU3</accession>
<evidence type="ECO:0000256" key="10">
    <source>
        <dbReference type="PROSITE-ProRule" id="PRU10141"/>
    </source>
</evidence>
<keyword evidence="3 11" id="KW-0723">Serine/threonine-protein kinase</keyword>
<dbReference type="CDD" id="cd14079">
    <property type="entry name" value="STKc_AMPK_alpha"/>
    <property type="match status" value="1"/>
</dbReference>
<feature type="domain" description="UBA" evidence="13">
    <location>
        <begin position="281"/>
        <end position="321"/>
    </location>
</feature>
<dbReference type="GO" id="GO:0035556">
    <property type="term" value="P:intracellular signal transduction"/>
    <property type="evidence" value="ECO:0007669"/>
    <property type="project" value="TreeGrafter"/>
</dbReference>
<evidence type="ECO:0000256" key="5">
    <source>
        <dbReference type="ARBA" id="ARBA00022741"/>
    </source>
</evidence>
<evidence type="ECO:0000259" key="13">
    <source>
        <dbReference type="PROSITE" id="PS50030"/>
    </source>
</evidence>
<dbReference type="SUPFAM" id="SSF103243">
    <property type="entry name" value="KA1-like"/>
    <property type="match status" value="1"/>
</dbReference>
<dbReference type="InterPro" id="IPR028375">
    <property type="entry name" value="KA1/Ssp2_C"/>
</dbReference>
<dbReference type="PROSITE" id="PS50032">
    <property type="entry name" value="KA1"/>
    <property type="match status" value="1"/>
</dbReference>
<dbReference type="Gene3D" id="3.30.310.80">
    <property type="entry name" value="Kinase associated domain 1, KA1"/>
    <property type="match status" value="1"/>
</dbReference>
<comment type="caution">
    <text evidence="15">The sequence shown here is derived from an EMBL/GenBank/DDBJ whole genome shotgun (WGS) entry which is preliminary data.</text>
</comment>
<dbReference type="FunFam" id="1.10.510.10:FF:000544">
    <property type="entry name" value="Non-specific serine/threonine protein kinase"/>
    <property type="match status" value="1"/>
</dbReference>
<dbReference type="EMBL" id="BAABME010000118">
    <property type="protein sequence ID" value="GAA0139773.1"/>
    <property type="molecule type" value="Genomic_DNA"/>
</dbReference>
<dbReference type="GO" id="GO:0005524">
    <property type="term" value="F:ATP binding"/>
    <property type="evidence" value="ECO:0007669"/>
    <property type="project" value="UniProtKB-UniRule"/>
</dbReference>
<proteinExistence type="inferred from homology"/>
<feature type="domain" description="KA1" evidence="14">
    <location>
        <begin position="440"/>
        <end position="487"/>
    </location>
</feature>
<evidence type="ECO:0000256" key="7">
    <source>
        <dbReference type="ARBA" id="ARBA00022840"/>
    </source>
</evidence>
<feature type="binding site" evidence="10">
    <location>
        <position position="37"/>
    </location>
    <ligand>
        <name>ATP</name>
        <dbReference type="ChEBI" id="CHEBI:30616"/>
    </ligand>
</feature>
<dbReference type="Pfam" id="PF00627">
    <property type="entry name" value="UBA"/>
    <property type="match status" value="1"/>
</dbReference>
<evidence type="ECO:0000256" key="11">
    <source>
        <dbReference type="RuleBase" id="RU000304"/>
    </source>
</evidence>
<comment type="similarity">
    <text evidence="1">Belongs to the protein kinase superfamily. CAMK Ser/Thr protein kinase family. SNF1 subfamily.</text>
</comment>
<evidence type="ECO:0000313" key="15">
    <source>
        <dbReference type="EMBL" id="GAA0139773.1"/>
    </source>
</evidence>
<reference evidence="15 16" key="1">
    <citation type="submission" date="2024-01" db="EMBL/GenBank/DDBJ databases">
        <title>The complete chloroplast genome sequence of Lithospermum erythrorhizon: insights into the phylogenetic relationship among Boraginaceae species and the maternal lineages of purple gromwells.</title>
        <authorList>
            <person name="Okada T."/>
            <person name="Watanabe K."/>
        </authorList>
    </citation>
    <scope>NUCLEOTIDE SEQUENCE [LARGE SCALE GENOMIC DNA]</scope>
</reference>
<gene>
    <name evidence="15" type="ORF">LIER_01254</name>
</gene>
<dbReference type="InterPro" id="IPR000719">
    <property type="entry name" value="Prot_kinase_dom"/>
</dbReference>
<sequence>MENPLKNYRLGRTLGHGAFGKVKIAEHIRTGHKVAVKILNRRKIRSTDMEEKVKREIKICRLFVHPHIIRLYEVIETPADIYVVMEYVKSGELFDYIVEKGRLQEDEARKLFQQVICGVEYCHNHMVVHRDLKPENLLLDTGGNVKIADFGLSNVMRDGHFLRTSCGSPNYAAPEVVSGKLYAGPEIDVWSCGVILYALLCGTLPFDDENIPNLFKKIKSGAYTLPSHLSTGVKDLLPRMLIVDPLKRITVPEIRQHYWFNMHLPRYLAGPLPNAMQHIKKLDEEIVQEVIRMGFERNHLIESLQNRMQNDATVAYYLKLDSQPPVSIGYLGAEFQEPMEAGHGGVYVGARSHASPQSVISQETPKKWSAGFQCRAPPRDAMNQVLRALQELNIRWKRIGHYNIKCIFLHNLPNADTSMTDDLSSNNQLDANEPFGDSSSLSSPAVVKFELQLYKSGDASLLDIQRVSGPQLLFLDVCSIFAVLLNAI</sequence>
<evidence type="ECO:0000256" key="8">
    <source>
        <dbReference type="ARBA" id="ARBA00047899"/>
    </source>
</evidence>
<protein>
    <recommendedName>
        <fullName evidence="2">non-specific serine/threonine protein kinase</fullName>
        <ecNumber evidence="2">2.7.11.1</ecNumber>
    </recommendedName>
</protein>
<evidence type="ECO:0000256" key="3">
    <source>
        <dbReference type="ARBA" id="ARBA00022527"/>
    </source>
</evidence>
<evidence type="ECO:0000256" key="2">
    <source>
        <dbReference type="ARBA" id="ARBA00012513"/>
    </source>
</evidence>
<evidence type="ECO:0000256" key="9">
    <source>
        <dbReference type="ARBA" id="ARBA00048679"/>
    </source>
</evidence>
<keyword evidence="16" id="KW-1185">Reference proteome</keyword>
<evidence type="ECO:0000256" key="1">
    <source>
        <dbReference type="ARBA" id="ARBA00006234"/>
    </source>
</evidence>
<dbReference type="InterPro" id="IPR015940">
    <property type="entry name" value="UBA"/>
</dbReference>
<keyword evidence="4" id="KW-0808">Transferase</keyword>
<evidence type="ECO:0000259" key="12">
    <source>
        <dbReference type="PROSITE" id="PS50011"/>
    </source>
</evidence>
<dbReference type="Proteomes" id="UP001454036">
    <property type="component" value="Unassembled WGS sequence"/>
</dbReference>
<dbReference type="PROSITE" id="PS00107">
    <property type="entry name" value="PROTEIN_KINASE_ATP"/>
    <property type="match status" value="1"/>
</dbReference>
<dbReference type="InterPro" id="IPR017441">
    <property type="entry name" value="Protein_kinase_ATP_BS"/>
</dbReference>